<organism evidence="2 3">
    <name type="scientific">Lineolata rhizophorae</name>
    <dbReference type="NCBI Taxonomy" id="578093"/>
    <lineage>
        <taxon>Eukaryota</taxon>
        <taxon>Fungi</taxon>
        <taxon>Dikarya</taxon>
        <taxon>Ascomycota</taxon>
        <taxon>Pezizomycotina</taxon>
        <taxon>Dothideomycetes</taxon>
        <taxon>Dothideomycetes incertae sedis</taxon>
        <taxon>Lineolatales</taxon>
        <taxon>Lineolataceae</taxon>
        <taxon>Lineolata</taxon>
    </lineage>
</organism>
<dbReference type="Pfam" id="PF15055">
    <property type="entry name" value="DMAC1_Dmo2"/>
    <property type="match status" value="1"/>
</dbReference>
<accession>A0A6A6P3H3</accession>
<dbReference type="OrthoDB" id="6604875at2759"/>
<dbReference type="PANTHER" id="PTHR28048">
    <property type="entry name" value="ACR195WP"/>
    <property type="match status" value="1"/>
</dbReference>
<dbReference type="PANTHER" id="PTHR28048:SF1">
    <property type="entry name" value="ACR195WP"/>
    <property type="match status" value="1"/>
</dbReference>
<protein>
    <recommendedName>
        <fullName evidence="1">Distal membrane-arm assembly complex protein 1-like domain-containing protein</fullName>
    </recommendedName>
</protein>
<dbReference type="AlphaFoldDB" id="A0A6A6P3H3"/>
<gene>
    <name evidence="2" type="ORF">BDY21DRAFT_205753</name>
</gene>
<feature type="domain" description="Distal membrane-arm assembly complex protein 1-like" evidence="1">
    <location>
        <begin position="27"/>
        <end position="55"/>
    </location>
</feature>
<dbReference type="InterPro" id="IPR053092">
    <property type="entry name" value="Mitochondrial_unc_protein"/>
</dbReference>
<name>A0A6A6P3H3_9PEZI</name>
<dbReference type="InterPro" id="IPR028036">
    <property type="entry name" value="DMAC1-like_dom"/>
</dbReference>
<keyword evidence="3" id="KW-1185">Reference proteome</keyword>
<proteinExistence type="predicted"/>
<evidence type="ECO:0000259" key="1">
    <source>
        <dbReference type="Pfam" id="PF15055"/>
    </source>
</evidence>
<evidence type="ECO:0000313" key="3">
    <source>
        <dbReference type="Proteomes" id="UP000799766"/>
    </source>
</evidence>
<dbReference type="EMBL" id="MU001677">
    <property type="protein sequence ID" value="KAF2458555.1"/>
    <property type="molecule type" value="Genomic_DNA"/>
</dbReference>
<sequence>MSKDIQSLQKPPKLEDALAAQRAEFDDCLPCRLMGSAAFVGLGAYSWISGHSQLNSEEMRARAAATAARKGGRSINLATRKLGVKGISLALVGMGLWRLVN</sequence>
<reference evidence="2" key="1">
    <citation type="journal article" date="2020" name="Stud. Mycol.">
        <title>101 Dothideomycetes genomes: a test case for predicting lifestyles and emergence of pathogens.</title>
        <authorList>
            <person name="Haridas S."/>
            <person name="Albert R."/>
            <person name="Binder M."/>
            <person name="Bloem J."/>
            <person name="Labutti K."/>
            <person name="Salamov A."/>
            <person name="Andreopoulos B."/>
            <person name="Baker S."/>
            <person name="Barry K."/>
            <person name="Bills G."/>
            <person name="Bluhm B."/>
            <person name="Cannon C."/>
            <person name="Castanera R."/>
            <person name="Culley D."/>
            <person name="Daum C."/>
            <person name="Ezra D."/>
            <person name="Gonzalez J."/>
            <person name="Henrissat B."/>
            <person name="Kuo A."/>
            <person name="Liang C."/>
            <person name="Lipzen A."/>
            <person name="Lutzoni F."/>
            <person name="Magnuson J."/>
            <person name="Mondo S."/>
            <person name="Nolan M."/>
            <person name="Ohm R."/>
            <person name="Pangilinan J."/>
            <person name="Park H.-J."/>
            <person name="Ramirez L."/>
            <person name="Alfaro M."/>
            <person name="Sun H."/>
            <person name="Tritt A."/>
            <person name="Yoshinaga Y."/>
            <person name="Zwiers L.-H."/>
            <person name="Turgeon B."/>
            <person name="Goodwin S."/>
            <person name="Spatafora J."/>
            <person name="Crous P."/>
            <person name="Grigoriev I."/>
        </authorList>
    </citation>
    <scope>NUCLEOTIDE SEQUENCE</scope>
    <source>
        <strain evidence="2">ATCC 16933</strain>
    </source>
</reference>
<dbReference type="Proteomes" id="UP000799766">
    <property type="component" value="Unassembled WGS sequence"/>
</dbReference>
<evidence type="ECO:0000313" key="2">
    <source>
        <dbReference type="EMBL" id="KAF2458555.1"/>
    </source>
</evidence>